<name>A0A5R8QFQ0_9FIRM</name>
<evidence type="ECO:0000256" key="4">
    <source>
        <dbReference type="ARBA" id="ARBA00013673"/>
    </source>
</evidence>
<comment type="caution">
    <text evidence="15">The sequence shown here is derived from an EMBL/GenBank/DDBJ whole genome shotgun (WGS) entry which is preliminary data.</text>
</comment>
<dbReference type="GO" id="GO:0005737">
    <property type="term" value="C:cytoplasm"/>
    <property type="evidence" value="ECO:0007669"/>
    <property type="project" value="UniProtKB-SubCell"/>
</dbReference>
<evidence type="ECO:0000256" key="3">
    <source>
        <dbReference type="ARBA" id="ARBA00012328"/>
    </source>
</evidence>
<dbReference type="Gene3D" id="2.40.240.20">
    <property type="entry name" value="Hypothetical PUA domain-like, domain 1"/>
    <property type="match status" value="1"/>
</dbReference>
<dbReference type="NCBIfam" id="TIGR00046">
    <property type="entry name" value="RsmE family RNA methyltransferase"/>
    <property type="match status" value="1"/>
</dbReference>
<dbReference type="PANTHER" id="PTHR30027">
    <property type="entry name" value="RIBOSOMAL RNA SMALL SUBUNIT METHYLTRANSFERASE E"/>
    <property type="match status" value="1"/>
</dbReference>
<evidence type="ECO:0000256" key="12">
    <source>
        <dbReference type="PIRNR" id="PIRNR015601"/>
    </source>
</evidence>
<keyword evidence="7 12" id="KW-0489">Methyltransferase</keyword>
<dbReference type="GO" id="GO:0070042">
    <property type="term" value="F:rRNA (uridine-N3-)-methyltransferase activity"/>
    <property type="evidence" value="ECO:0007669"/>
    <property type="project" value="TreeGrafter"/>
</dbReference>
<dbReference type="CDD" id="cd18084">
    <property type="entry name" value="RsmE-like"/>
    <property type="match status" value="1"/>
</dbReference>
<dbReference type="SUPFAM" id="SSF88697">
    <property type="entry name" value="PUA domain-like"/>
    <property type="match status" value="1"/>
</dbReference>
<dbReference type="RefSeq" id="WP_138190203.1">
    <property type="nucleotide sequence ID" value="NZ_VBWP01000002.1"/>
</dbReference>
<sequence length="247" mass="27385">MQRYFVNNEQIIDRVVTINGSDAHHISRVMRMQPEQQIIVCNQEQQAFLAVLTDVTHDVVIATLGEELIAETELPARIILVQGLPKGDKFEFIVQKATELGVDTIIPWASERAIVKLDEKKAPKKQQRWQAIAKEAAEQAHRVMVPTVEMPQTTAQLMVQFEHADLLLVAYEELTHDGVAMEHWAAKLLPGTTVVIVIGPEGGISAKEFAALQAAGAQAIQLGKRILRTETAALYALSIAGYYLENE</sequence>
<evidence type="ECO:0000256" key="1">
    <source>
        <dbReference type="ARBA" id="ARBA00004496"/>
    </source>
</evidence>
<reference evidence="15 16" key="1">
    <citation type="submission" date="2019-05" db="EMBL/GenBank/DDBJ databases">
        <title>Culicoidintestinum kansasii gen. nov., sp. nov. from the gastrointestinal tract of the biting midge, Culicoides sonorensis.</title>
        <authorList>
            <person name="Neupane S."/>
            <person name="Ghosh A."/>
            <person name="Gunther S."/>
            <person name="Martin K."/>
            <person name="Zurek L."/>
        </authorList>
    </citation>
    <scope>NUCLEOTIDE SEQUENCE [LARGE SCALE GENOMIC DNA]</scope>
    <source>
        <strain evidence="15 16">CS-1</strain>
    </source>
</reference>
<dbReference type="NCBIfam" id="NF008692">
    <property type="entry name" value="PRK11713.1-5"/>
    <property type="match status" value="1"/>
</dbReference>
<evidence type="ECO:0000313" key="16">
    <source>
        <dbReference type="Proteomes" id="UP000306912"/>
    </source>
</evidence>
<evidence type="ECO:0000256" key="10">
    <source>
        <dbReference type="ARBA" id="ARBA00025699"/>
    </source>
</evidence>
<protein>
    <recommendedName>
        <fullName evidence="4 12">Ribosomal RNA small subunit methyltransferase E</fullName>
        <ecNumber evidence="3 12">2.1.1.193</ecNumber>
    </recommendedName>
</protein>
<dbReference type="Proteomes" id="UP000306912">
    <property type="component" value="Unassembled WGS sequence"/>
</dbReference>
<feature type="domain" description="Ribosomal RNA small subunit methyltransferase E methyltransferase" evidence="13">
    <location>
        <begin position="73"/>
        <end position="240"/>
    </location>
</feature>
<dbReference type="InterPro" id="IPR015947">
    <property type="entry name" value="PUA-like_sf"/>
</dbReference>
<evidence type="ECO:0000259" key="14">
    <source>
        <dbReference type="Pfam" id="PF20260"/>
    </source>
</evidence>
<comment type="catalytic activity">
    <reaction evidence="11 12">
        <text>uridine(1498) in 16S rRNA + S-adenosyl-L-methionine = N(3)-methyluridine(1498) in 16S rRNA + S-adenosyl-L-homocysteine + H(+)</text>
        <dbReference type="Rhea" id="RHEA:42920"/>
        <dbReference type="Rhea" id="RHEA-COMP:10283"/>
        <dbReference type="Rhea" id="RHEA-COMP:10284"/>
        <dbReference type="ChEBI" id="CHEBI:15378"/>
        <dbReference type="ChEBI" id="CHEBI:57856"/>
        <dbReference type="ChEBI" id="CHEBI:59789"/>
        <dbReference type="ChEBI" id="CHEBI:65315"/>
        <dbReference type="ChEBI" id="CHEBI:74502"/>
        <dbReference type="EC" id="2.1.1.193"/>
    </reaction>
</comment>
<keyword evidence="6 12" id="KW-0698">rRNA processing</keyword>
<dbReference type="EC" id="2.1.1.193" evidence="3 12"/>
<dbReference type="FunCoup" id="A0A5R8QFQ0">
    <property type="interactions" value="348"/>
</dbReference>
<dbReference type="SUPFAM" id="SSF75217">
    <property type="entry name" value="alpha/beta knot"/>
    <property type="match status" value="1"/>
</dbReference>
<evidence type="ECO:0000256" key="7">
    <source>
        <dbReference type="ARBA" id="ARBA00022603"/>
    </source>
</evidence>
<dbReference type="InParanoid" id="A0A5R8QFQ0"/>
<comment type="subcellular location">
    <subcellularLocation>
        <location evidence="1 12">Cytoplasm</location>
    </subcellularLocation>
</comment>
<evidence type="ECO:0000256" key="8">
    <source>
        <dbReference type="ARBA" id="ARBA00022679"/>
    </source>
</evidence>
<comment type="similarity">
    <text evidence="2 12">Belongs to the RNA methyltransferase RsmE family.</text>
</comment>
<evidence type="ECO:0000256" key="5">
    <source>
        <dbReference type="ARBA" id="ARBA00022490"/>
    </source>
</evidence>
<dbReference type="PANTHER" id="PTHR30027:SF3">
    <property type="entry name" value="16S RRNA (URACIL(1498)-N(3))-METHYLTRANSFERASE"/>
    <property type="match status" value="1"/>
</dbReference>
<dbReference type="Pfam" id="PF20260">
    <property type="entry name" value="PUA_4"/>
    <property type="match status" value="1"/>
</dbReference>
<feature type="domain" description="Ribosomal RNA small subunit methyltransferase E PUA-like" evidence="14">
    <location>
        <begin position="18"/>
        <end position="58"/>
    </location>
</feature>
<evidence type="ECO:0000259" key="13">
    <source>
        <dbReference type="Pfam" id="PF04452"/>
    </source>
</evidence>
<evidence type="ECO:0000256" key="9">
    <source>
        <dbReference type="ARBA" id="ARBA00022691"/>
    </source>
</evidence>
<organism evidence="15 16">
    <name type="scientific">Culicoidibacter larvae</name>
    <dbReference type="NCBI Taxonomy" id="2579976"/>
    <lineage>
        <taxon>Bacteria</taxon>
        <taxon>Bacillati</taxon>
        <taxon>Bacillota</taxon>
        <taxon>Culicoidibacteria</taxon>
        <taxon>Culicoidibacterales</taxon>
        <taxon>Culicoidibacteraceae</taxon>
        <taxon>Culicoidibacter</taxon>
    </lineage>
</organism>
<dbReference type="GO" id="GO:0070475">
    <property type="term" value="P:rRNA base methylation"/>
    <property type="evidence" value="ECO:0007669"/>
    <property type="project" value="TreeGrafter"/>
</dbReference>
<proteinExistence type="inferred from homology"/>
<evidence type="ECO:0000313" key="15">
    <source>
        <dbReference type="EMBL" id="TLG76566.1"/>
    </source>
</evidence>
<dbReference type="EMBL" id="VBWP01000002">
    <property type="protein sequence ID" value="TLG76566.1"/>
    <property type="molecule type" value="Genomic_DNA"/>
</dbReference>
<keyword evidence="5 12" id="KW-0963">Cytoplasm</keyword>
<evidence type="ECO:0000256" key="2">
    <source>
        <dbReference type="ARBA" id="ARBA00005528"/>
    </source>
</evidence>
<keyword evidence="16" id="KW-1185">Reference proteome</keyword>
<dbReference type="Gene3D" id="3.40.1280.10">
    <property type="match status" value="1"/>
</dbReference>
<dbReference type="InterPro" id="IPR029026">
    <property type="entry name" value="tRNA_m1G_MTases_N"/>
</dbReference>
<comment type="function">
    <text evidence="10 12">Specifically methylates the N3 position of the uracil ring of uridine 1498 (m3U1498) in 16S rRNA. Acts on the fully assembled 30S ribosomal subunit.</text>
</comment>
<dbReference type="InterPro" id="IPR006700">
    <property type="entry name" value="RsmE"/>
</dbReference>
<dbReference type="OrthoDB" id="9815641at2"/>
<dbReference type="InterPro" id="IPR029028">
    <property type="entry name" value="Alpha/beta_knot_MTases"/>
</dbReference>
<gene>
    <name evidence="15" type="ORF">FEZ08_02815</name>
</gene>
<dbReference type="PIRSF" id="PIRSF015601">
    <property type="entry name" value="MTase_slr0722"/>
    <property type="match status" value="1"/>
</dbReference>
<dbReference type="Pfam" id="PF04452">
    <property type="entry name" value="Methyltrans_RNA"/>
    <property type="match status" value="1"/>
</dbReference>
<evidence type="ECO:0000256" key="11">
    <source>
        <dbReference type="ARBA" id="ARBA00047944"/>
    </source>
</evidence>
<evidence type="ECO:0000256" key="6">
    <source>
        <dbReference type="ARBA" id="ARBA00022552"/>
    </source>
</evidence>
<dbReference type="InterPro" id="IPR046886">
    <property type="entry name" value="RsmE_MTase_dom"/>
</dbReference>
<dbReference type="AlphaFoldDB" id="A0A5R8QFQ0"/>
<keyword evidence="9 12" id="KW-0949">S-adenosyl-L-methionine</keyword>
<keyword evidence="8 12" id="KW-0808">Transferase</keyword>
<accession>A0A5R8QFQ0</accession>
<dbReference type="InterPro" id="IPR046887">
    <property type="entry name" value="RsmE_PUA-like"/>
</dbReference>